<comment type="caution">
    <text evidence="2">The sequence shown here is derived from an EMBL/GenBank/DDBJ whole genome shotgun (WGS) entry which is preliminary data.</text>
</comment>
<dbReference type="CDD" id="cd00093">
    <property type="entry name" value="HTH_XRE"/>
    <property type="match status" value="1"/>
</dbReference>
<dbReference type="InterPro" id="IPR011990">
    <property type="entry name" value="TPR-like_helical_dom_sf"/>
</dbReference>
<dbReference type="InterPro" id="IPR001387">
    <property type="entry name" value="Cro/C1-type_HTH"/>
</dbReference>
<dbReference type="Pfam" id="PF21259">
    <property type="entry name" value="Rgg_C"/>
    <property type="match status" value="1"/>
</dbReference>
<gene>
    <name evidence="2" type="ORF">SDC9_58502</name>
</gene>
<protein>
    <recommendedName>
        <fullName evidence="1">HTH cro/C1-type domain-containing protein</fullName>
    </recommendedName>
</protein>
<evidence type="ECO:0000259" key="1">
    <source>
        <dbReference type="PROSITE" id="PS50943"/>
    </source>
</evidence>
<dbReference type="InterPro" id="IPR053163">
    <property type="entry name" value="HTH-type_regulator_Rgg"/>
</dbReference>
<dbReference type="AlphaFoldDB" id="A0A644X7J7"/>
<dbReference type="GO" id="GO:0003677">
    <property type="term" value="F:DNA binding"/>
    <property type="evidence" value="ECO:0007669"/>
    <property type="project" value="InterPro"/>
</dbReference>
<evidence type="ECO:0000313" key="2">
    <source>
        <dbReference type="EMBL" id="MPM12150.1"/>
    </source>
</evidence>
<dbReference type="PANTHER" id="PTHR37038:SF12">
    <property type="entry name" value="TRANSCRIPTIONAL REGULATOR"/>
    <property type="match status" value="1"/>
</dbReference>
<dbReference type="InterPro" id="IPR010982">
    <property type="entry name" value="Lambda_DNA-bd_dom_sf"/>
</dbReference>
<dbReference type="SMART" id="SM00530">
    <property type="entry name" value="HTH_XRE"/>
    <property type="match status" value="1"/>
</dbReference>
<dbReference type="EMBL" id="VSSQ01001928">
    <property type="protein sequence ID" value="MPM12150.1"/>
    <property type="molecule type" value="Genomic_DNA"/>
</dbReference>
<sequence length="285" mass="33254">MKIGEVIGAIRKNKNLKSKDVYKGILSRPAISRFEKGHSDTTTDKFFQILDNLNLSLEEFHFLYDGNKANTDAMMISAYSEAYYAKDIPKLAVLEGEVKNRFEETSKIKYLHHASIVHLLRCNLSELPFPHKELAVIKDYLFQCETWNYYELVLFTNSLDFFPEEVLDAVYTKAKEKMTEFNQLKRYKNELFSLISNILVLQLEKNNLEKSLLYYADLEKTLSTSDNRMYEHAMLLFFKELIAVMQHKEDTEKLTAILQTFKLLDMERIGNQCAGLLEIVRKNNA</sequence>
<feature type="domain" description="HTH cro/C1-type" evidence="1">
    <location>
        <begin position="7"/>
        <end position="60"/>
    </location>
</feature>
<name>A0A644X7J7_9ZZZZ</name>
<organism evidence="2">
    <name type="scientific">bioreactor metagenome</name>
    <dbReference type="NCBI Taxonomy" id="1076179"/>
    <lineage>
        <taxon>unclassified sequences</taxon>
        <taxon>metagenomes</taxon>
        <taxon>ecological metagenomes</taxon>
    </lineage>
</organism>
<proteinExistence type="predicted"/>
<reference evidence="2" key="1">
    <citation type="submission" date="2019-08" db="EMBL/GenBank/DDBJ databases">
        <authorList>
            <person name="Kucharzyk K."/>
            <person name="Murdoch R.W."/>
            <person name="Higgins S."/>
            <person name="Loffler F."/>
        </authorList>
    </citation>
    <scope>NUCLEOTIDE SEQUENCE</scope>
</reference>
<dbReference type="SUPFAM" id="SSF47413">
    <property type="entry name" value="lambda repressor-like DNA-binding domains"/>
    <property type="match status" value="1"/>
</dbReference>
<accession>A0A644X7J7</accession>
<dbReference type="Gene3D" id="1.25.40.10">
    <property type="entry name" value="Tetratricopeptide repeat domain"/>
    <property type="match status" value="1"/>
</dbReference>
<dbReference type="PROSITE" id="PS50943">
    <property type="entry name" value="HTH_CROC1"/>
    <property type="match status" value="1"/>
</dbReference>
<dbReference type="NCBIfam" id="TIGR01716">
    <property type="entry name" value="RGG_Cterm"/>
    <property type="match status" value="1"/>
</dbReference>
<dbReference type="PANTHER" id="PTHR37038">
    <property type="entry name" value="TRANSCRIPTIONAL REGULATOR-RELATED"/>
    <property type="match status" value="1"/>
</dbReference>
<dbReference type="Pfam" id="PF01381">
    <property type="entry name" value="HTH_3"/>
    <property type="match status" value="1"/>
</dbReference>
<dbReference type="InterPro" id="IPR010057">
    <property type="entry name" value="Transcription_activator_Rgg_C"/>
</dbReference>